<dbReference type="InterPro" id="IPR036397">
    <property type="entry name" value="RNaseH_sf"/>
</dbReference>
<dbReference type="STRING" id="119000.SAMN05661010_02129"/>
<protein>
    <submittedName>
        <fullName evidence="1">Integrase core domain-containing protein</fullName>
    </submittedName>
</protein>
<dbReference type="AlphaFoldDB" id="A0A1G9LKD4"/>
<sequence>MHRWHPRLAALADKYGFRPRFCQPYRAKTKGKVERFNGYLKGNFVMPLAATLKSAGGLVLDVSTTNTRVR</sequence>
<reference evidence="1 2" key="1">
    <citation type="submission" date="2016-10" db="EMBL/GenBank/DDBJ databases">
        <authorList>
            <person name="de Groot N.N."/>
        </authorList>
    </citation>
    <scope>NUCLEOTIDE SEQUENCE [LARGE SCALE GENOMIC DNA]</scope>
    <source>
        <strain evidence="1 2">DSM 14789</strain>
    </source>
</reference>
<dbReference type="Proteomes" id="UP000198654">
    <property type="component" value="Unassembled WGS sequence"/>
</dbReference>
<organism evidence="1 2">
    <name type="scientific">Modicisalibacter muralis</name>
    <dbReference type="NCBI Taxonomy" id="119000"/>
    <lineage>
        <taxon>Bacteria</taxon>
        <taxon>Pseudomonadati</taxon>
        <taxon>Pseudomonadota</taxon>
        <taxon>Gammaproteobacteria</taxon>
        <taxon>Oceanospirillales</taxon>
        <taxon>Halomonadaceae</taxon>
        <taxon>Modicisalibacter</taxon>
    </lineage>
</organism>
<dbReference type="Gene3D" id="3.30.420.10">
    <property type="entry name" value="Ribonuclease H-like superfamily/Ribonuclease H"/>
    <property type="match status" value="1"/>
</dbReference>
<proteinExistence type="predicted"/>
<accession>A0A1G9LKD4</accession>
<name>A0A1G9LKD4_9GAMM</name>
<evidence type="ECO:0000313" key="2">
    <source>
        <dbReference type="Proteomes" id="UP000198654"/>
    </source>
</evidence>
<dbReference type="EMBL" id="FNGI01000005">
    <property type="protein sequence ID" value="SDL62333.1"/>
    <property type="molecule type" value="Genomic_DNA"/>
</dbReference>
<dbReference type="PANTHER" id="PTHR35004:SF6">
    <property type="entry name" value="TRANSPOSASE"/>
    <property type="match status" value="1"/>
</dbReference>
<keyword evidence="2" id="KW-1185">Reference proteome</keyword>
<dbReference type="SUPFAM" id="SSF53098">
    <property type="entry name" value="Ribonuclease H-like"/>
    <property type="match status" value="1"/>
</dbReference>
<evidence type="ECO:0000313" key="1">
    <source>
        <dbReference type="EMBL" id="SDL62333.1"/>
    </source>
</evidence>
<dbReference type="InterPro" id="IPR012337">
    <property type="entry name" value="RNaseH-like_sf"/>
</dbReference>
<gene>
    <name evidence="1" type="ORF">SAMN05661010_02129</name>
</gene>
<dbReference type="GO" id="GO:0003676">
    <property type="term" value="F:nucleic acid binding"/>
    <property type="evidence" value="ECO:0007669"/>
    <property type="project" value="InterPro"/>
</dbReference>
<dbReference type="PANTHER" id="PTHR35004">
    <property type="entry name" value="TRANSPOSASE RV3428C-RELATED"/>
    <property type="match status" value="1"/>
</dbReference>